<keyword evidence="2" id="KW-1185">Reference proteome</keyword>
<evidence type="ECO:0000313" key="2">
    <source>
        <dbReference type="Proteomes" id="UP000315971"/>
    </source>
</evidence>
<protein>
    <submittedName>
        <fullName evidence="1">Uncharacterized protein</fullName>
    </submittedName>
</protein>
<proteinExistence type="predicted"/>
<name>A0A521CUH2_9SPHI</name>
<dbReference type="EMBL" id="FXSZ01000004">
    <property type="protein sequence ID" value="SMO62310.1"/>
    <property type="molecule type" value="Genomic_DNA"/>
</dbReference>
<dbReference type="RefSeq" id="WP_142603395.1">
    <property type="nucleotide sequence ID" value="NZ_FXSZ01000004.1"/>
</dbReference>
<evidence type="ECO:0000313" key="1">
    <source>
        <dbReference type="EMBL" id="SMO62310.1"/>
    </source>
</evidence>
<accession>A0A521CUH2</accession>
<dbReference type="AlphaFoldDB" id="A0A521CUH2"/>
<gene>
    <name evidence="1" type="ORF">SAMN06265350_104314</name>
</gene>
<reference evidence="1 2" key="1">
    <citation type="submission" date="2017-05" db="EMBL/GenBank/DDBJ databases">
        <authorList>
            <person name="Varghese N."/>
            <person name="Submissions S."/>
        </authorList>
    </citation>
    <scope>NUCLEOTIDE SEQUENCE [LARGE SCALE GENOMIC DNA]</scope>
    <source>
        <strain evidence="1 2">DSM 21342</strain>
    </source>
</reference>
<organism evidence="1 2">
    <name type="scientific">Solitalea koreensis</name>
    <dbReference type="NCBI Taxonomy" id="543615"/>
    <lineage>
        <taxon>Bacteria</taxon>
        <taxon>Pseudomonadati</taxon>
        <taxon>Bacteroidota</taxon>
        <taxon>Sphingobacteriia</taxon>
        <taxon>Sphingobacteriales</taxon>
        <taxon>Sphingobacteriaceae</taxon>
        <taxon>Solitalea</taxon>
    </lineage>
</organism>
<dbReference type="Proteomes" id="UP000315971">
    <property type="component" value="Unassembled WGS sequence"/>
</dbReference>
<sequence>MKNLSVSNFVELSMHEAESTNGGGRSGSGGSSLLNFSVGDILSGNHIANGNFNCNTVNVGSIVGNILALGL</sequence>